<evidence type="ECO:0000259" key="1">
    <source>
        <dbReference type="Pfam" id="PF06250"/>
    </source>
</evidence>
<evidence type="ECO:0000313" key="3">
    <source>
        <dbReference type="EMBL" id="STY78862.1"/>
    </source>
</evidence>
<protein>
    <submittedName>
        <fullName evidence="3">Cytoplasmic protein</fullName>
    </submittedName>
</protein>
<reference evidence="3 4" key="1">
    <citation type="submission" date="2018-06" db="EMBL/GenBank/DDBJ databases">
        <authorList>
            <consortium name="Pathogen Informatics"/>
            <person name="Doyle S."/>
        </authorList>
    </citation>
    <scope>NUCLEOTIDE SEQUENCE [LARGE SCALE GENOMIC DNA]</scope>
    <source>
        <strain evidence="3 4">NCTC11532</strain>
    </source>
</reference>
<dbReference type="EMBL" id="UGPB01000002">
    <property type="protein sequence ID" value="STY78862.1"/>
    <property type="molecule type" value="Genomic_DNA"/>
</dbReference>
<dbReference type="InterPro" id="IPR053148">
    <property type="entry name" value="PD-DEXK-like_domain"/>
</dbReference>
<dbReference type="Proteomes" id="UP000255297">
    <property type="component" value="Unassembled WGS sequence"/>
</dbReference>
<sequence length="358" mass="42067">MTDTSIDKSLEKVYQVIVEHIRQARSNVLKAVNHEQVIAYWNIGKNIIEQEQHGENRAAYGKALLERLSTRLNEEFGKGFGVTNLKYMRQFYLTYQNEISHKPGDQFEVPQFNPNLSWSHYRLLMRETRRNARKFYEIETANNYWSVPQLQRQMGTFLFDRLAASQDEQAVLALANKGQIITTAEDSLKNPVILEFLGYKEHHTYTESDLESAIIDHLQEFLLEMGKGFAFIGRQKRITIDGDHFYPDLIFYHTILKCYTIIDLKINHLTHGDVGQMQMYVNYYDREIKQNDDNPTIGLLLCAEKNDAVVKFTLPENNKQIFARKYQLHLPTVEQLKEEIRREYQEATLFLNKEKDVE</sequence>
<gene>
    <name evidence="3" type="ORF">NCTC11532_03122</name>
</gene>
<dbReference type="InterPro" id="IPR041527">
    <property type="entry name" value="YhcG_N"/>
</dbReference>
<proteinExistence type="predicted"/>
<evidence type="ECO:0000313" key="4">
    <source>
        <dbReference type="Proteomes" id="UP000255297"/>
    </source>
</evidence>
<dbReference type="GO" id="GO:0003676">
    <property type="term" value="F:nucleic acid binding"/>
    <property type="evidence" value="ECO:0007669"/>
    <property type="project" value="InterPro"/>
</dbReference>
<keyword evidence="4" id="KW-1185">Reference proteome</keyword>
<dbReference type="OrthoDB" id="9801263at2"/>
<dbReference type="Pfam" id="PF06250">
    <property type="entry name" value="YhcG_C"/>
    <property type="match status" value="1"/>
</dbReference>
<dbReference type="PANTHER" id="PTHR30547:SF5">
    <property type="entry name" value="NUCLEASE YHCG-RELATED"/>
    <property type="match status" value="1"/>
</dbReference>
<dbReference type="Gene3D" id="3.40.1350.10">
    <property type="match status" value="1"/>
</dbReference>
<evidence type="ECO:0000259" key="2">
    <source>
        <dbReference type="Pfam" id="PF17761"/>
    </source>
</evidence>
<name>A0A378P441_9GAMM</name>
<dbReference type="Pfam" id="PF17761">
    <property type="entry name" value="DUF1016_N"/>
    <property type="match status" value="1"/>
</dbReference>
<organism evidence="3 4">
    <name type="scientific">Legionella wadsworthii</name>
    <dbReference type="NCBI Taxonomy" id="28088"/>
    <lineage>
        <taxon>Bacteria</taxon>
        <taxon>Pseudomonadati</taxon>
        <taxon>Pseudomonadota</taxon>
        <taxon>Gammaproteobacteria</taxon>
        <taxon>Legionellales</taxon>
        <taxon>Legionellaceae</taxon>
        <taxon>Legionella</taxon>
    </lineage>
</organism>
<dbReference type="RefSeq" id="WP_031562399.1">
    <property type="nucleotide sequence ID" value="NZ_CAAAIS010000012.1"/>
</dbReference>
<dbReference type="STRING" id="1122170.GCA_000701265_00005"/>
<feature type="domain" description="YhcG N-terminal" evidence="2">
    <location>
        <begin position="17"/>
        <end position="161"/>
    </location>
</feature>
<dbReference type="AlphaFoldDB" id="A0A378P441"/>
<accession>A0A378P441</accession>
<feature type="domain" description="YhcG PDDEXK nuclease" evidence="1">
    <location>
        <begin position="186"/>
        <end position="340"/>
    </location>
</feature>
<dbReference type="InterPro" id="IPR009362">
    <property type="entry name" value="YhcG_C"/>
</dbReference>
<dbReference type="InterPro" id="IPR011856">
    <property type="entry name" value="tRNA_endonuc-like_dom_sf"/>
</dbReference>
<dbReference type="PANTHER" id="PTHR30547">
    <property type="entry name" value="UNCHARACTERIZED PROTEIN YHCG-RELATED"/>
    <property type="match status" value="1"/>
</dbReference>